<proteinExistence type="predicted"/>
<evidence type="ECO:0000313" key="2">
    <source>
        <dbReference type="WBParaSite" id="PSAMB.scaffold990size37562.g10168.t1"/>
    </source>
</evidence>
<dbReference type="AlphaFoldDB" id="A0A914XVK2"/>
<evidence type="ECO:0000313" key="1">
    <source>
        <dbReference type="Proteomes" id="UP000887566"/>
    </source>
</evidence>
<dbReference type="Proteomes" id="UP000887566">
    <property type="component" value="Unplaced"/>
</dbReference>
<keyword evidence="1" id="KW-1185">Reference proteome</keyword>
<dbReference type="WBParaSite" id="PSAMB.scaffold990size37562.g10168.t1">
    <property type="protein sequence ID" value="PSAMB.scaffold990size37562.g10168.t1"/>
    <property type="gene ID" value="PSAMB.scaffold990size37562.g10168"/>
</dbReference>
<protein>
    <submittedName>
        <fullName evidence="2">Uncharacterized protein</fullName>
    </submittedName>
</protein>
<reference evidence="2" key="1">
    <citation type="submission" date="2022-11" db="UniProtKB">
        <authorList>
            <consortium name="WormBaseParasite"/>
        </authorList>
    </citation>
    <scope>IDENTIFICATION</scope>
</reference>
<name>A0A914XVK2_9BILA</name>
<sequence length="111" mass="12078">MRECLLTRPPTPAYLAAGVTCEWERGYCLNDSAQVIRRTSPPPGAAIRLGNSAATLRISAPNGGGGAPLDEAFNFAFALYLYLLLTGRPRRIVARPVTLNYGACHYQQRLV</sequence>
<accession>A0A914XVK2</accession>
<organism evidence="1 2">
    <name type="scientific">Plectus sambesii</name>
    <dbReference type="NCBI Taxonomy" id="2011161"/>
    <lineage>
        <taxon>Eukaryota</taxon>
        <taxon>Metazoa</taxon>
        <taxon>Ecdysozoa</taxon>
        <taxon>Nematoda</taxon>
        <taxon>Chromadorea</taxon>
        <taxon>Plectida</taxon>
        <taxon>Plectina</taxon>
        <taxon>Plectoidea</taxon>
        <taxon>Plectidae</taxon>
        <taxon>Plectus</taxon>
    </lineage>
</organism>